<dbReference type="eggNOG" id="COG2931">
    <property type="taxonomic scope" value="Bacteria"/>
</dbReference>
<dbReference type="RefSeq" id="WP_009764762.1">
    <property type="nucleotide sequence ID" value="NZ_CP141048.1"/>
</dbReference>
<keyword evidence="5" id="KW-1185">Reference proteome</keyword>
<dbReference type="SUPFAM" id="SSF51445">
    <property type="entry name" value="(Trans)glycosidases"/>
    <property type="match status" value="1"/>
</dbReference>
<dbReference type="EMBL" id="JH660647">
    <property type="protein sequence ID" value="EIM26075.1"/>
    <property type="molecule type" value="Genomic_DNA"/>
</dbReference>
<gene>
    <name evidence="4" type="ORF">MicloDRAFT_00068070</name>
</gene>
<dbReference type="InterPro" id="IPR011049">
    <property type="entry name" value="Serralysin-like_metalloprot_C"/>
</dbReference>
<accession>I4YQ33</accession>
<dbReference type="InterPro" id="IPR001343">
    <property type="entry name" value="Hemolysn_Ca-bd"/>
</dbReference>
<dbReference type="HOGENOM" id="CLU_350854_0_0_5"/>
<evidence type="ECO:0000256" key="1">
    <source>
        <dbReference type="ARBA" id="ARBA00004613"/>
    </source>
</evidence>
<protein>
    <submittedName>
        <fullName evidence="4">Putative calcium-binding protein</fullName>
    </submittedName>
</protein>
<dbReference type="eggNOG" id="COG1649">
    <property type="taxonomic scope" value="Bacteria"/>
</dbReference>
<dbReference type="Gene3D" id="3.20.20.80">
    <property type="entry name" value="Glycosidases"/>
    <property type="match status" value="1"/>
</dbReference>
<dbReference type="PRINTS" id="PR00313">
    <property type="entry name" value="CABNDNGRPT"/>
</dbReference>
<dbReference type="PATRIC" id="fig|864069.3.peg.7276"/>
<feature type="compositionally biased region" description="Pro residues" evidence="3">
    <location>
        <begin position="478"/>
        <end position="494"/>
    </location>
</feature>
<dbReference type="InterPro" id="IPR050557">
    <property type="entry name" value="RTX_toxin/Mannuronan_C5-epim"/>
</dbReference>
<evidence type="ECO:0000313" key="5">
    <source>
        <dbReference type="Proteomes" id="UP000003947"/>
    </source>
</evidence>
<organism evidence="4 5">
    <name type="scientific">Microvirga lotononidis</name>
    <dbReference type="NCBI Taxonomy" id="864069"/>
    <lineage>
        <taxon>Bacteria</taxon>
        <taxon>Pseudomonadati</taxon>
        <taxon>Pseudomonadota</taxon>
        <taxon>Alphaproteobacteria</taxon>
        <taxon>Hyphomicrobiales</taxon>
        <taxon>Methylobacteriaceae</taxon>
        <taxon>Microvirga</taxon>
    </lineage>
</organism>
<dbReference type="Gene3D" id="2.150.10.10">
    <property type="entry name" value="Serralysin-like metalloprotease, C-terminal"/>
    <property type="match status" value="1"/>
</dbReference>
<keyword evidence="2" id="KW-0964">Secreted</keyword>
<dbReference type="PROSITE" id="PS00330">
    <property type="entry name" value="HEMOLYSIN_CALCIUM"/>
    <property type="match status" value="4"/>
</dbReference>
<comment type="subcellular location">
    <subcellularLocation>
        <location evidence="1">Secreted</location>
    </subcellularLocation>
</comment>
<dbReference type="PANTHER" id="PTHR38340">
    <property type="entry name" value="S-LAYER PROTEIN"/>
    <property type="match status" value="1"/>
</dbReference>
<dbReference type="AlphaFoldDB" id="I4YQ33"/>
<evidence type="ECO:0000256" key="2">
    <source>
        <dbReference type="ARBA" id="ARBA00022525"/>
    </source>
</evidence>
<dbReference type="Pfam" id="PF22612">
    <property type="entry name" value="GH113"/>
    <property type="match status" value="1"/>
</dbReference>
<reference evidence="4 5" key="1">
    <citation type="submission" date="2012-02" db="EMBL/GenBank/DDBJ databases">
        <title>Improved High-Quality Draft sequence of Microvirga sp. WSM3557.</title>
        <authorList>
            <consortium name="US DOE Joint Genome Institute"/>
            <person name="Lucas S."/>
            <person name="Han J."/>
            <person name="Lapidus A."/>
            <person name="Cheng J.-F."/>
            <person name="Goodwin L."/>
            <person name="Pitluck S."/>
            <person name="Peters L."/>
            <person name="Zhang X."/>
            <person name="Detter J.C."/>
            <person name="Han C."/>
            <person name="Tapia R."/>
            <person name="Land M."/>
            <person name="Hauser L."/>
            <person name="Kyrpides N."/>
            <person name="Ivanova N."/>
            <person name="Pagani I."/>
            <person name="Brau L."/>
            <person name="Yates R."/>
            <person name="O'Hara G."/>
            <person name="Rui T."/>
            <person name="Howieson J."/>
            <person name="Reeve W."/>
            <person name="Woyke T."/>
        </authorList>
    </citation>
    <scope>NUCLEOTIDE SEQUENCE [LARGE SCALE GENOMIC DNA]</scope>
    <source>
        <strain evidence="4 5">WSM3557</strain>
    </source>
</reference>
<dbReference type="InterPro" id="IPR017853">
    <property type="entry name" value="GH"/>
</dbReference>
<proteinExistence type="predicted"/>
<dbReference type="InterPro" id="IPR055151">
    <property type="entry name" value="GH113"/>
</dbReference>
<dbReference type="Pfam" id="PF00353">
    <property type="entry name" value="HemolysinCabind"/>
    <property type="match status" value="3"/>
</dbReference>
<evidence type="ECO:0000256" key="3">
    <source>
        <dbReference type="SAM" id="MobiDB-lite"/>
    </source>
</evidence>
<dbReference type="SUPFAM" id="SSF51120">
    <property type="entry name" value="beta-Roll"/>
    <property type="match status" value="2"/>
</dbReference>
<dbReference type="GO" id="GO:0005615">
    <property type="term" value="C:extracellular space"/>
    <property type="evidence" value="ECO:0007669"/>
    <property type="project" value="InterPro"/>
</dbReference>
<feature type="region of interest" description="Disordered" evidence="3">
    <location>
        <begin position="472"/>
        <end position="501"/>
    </location>
</feature>
<dbReference type="OrthoDB" id="9803927at2"/>
<evidence type="ECO:0000313" key="4">
    <source>
        <dbReference type="EMBL" id="EIM26075.1"/>
    </source>
</evidence>
<name>I4YQ33_9HYPH</name>
<dbReference type="Proteomes" id="UP000003947">
    <property type="component" value="Unassembled WGS sequence"/>
</dbReference>
<dbReference type="PANTHER" id="PTHR38340:SF1">
    <property type="entry name" value="S-LAYER PROTEIN"/>
    <property type="match status" value="1"/>
</dbReference>
<dbReference type="CDD" id="cd19608">
    <property type="entry name" value="GH113_mannanase-like"/>
    <property type="match status" value="1"/>
</dbReference>
<sequence length="647" mass="70288">MPEIFEWEGITQPSYWGNQILAPNGQAAMSQIVATGANTVTIIPNFFQTDKFSNSTGLRLGDPANPWDDESDTFERVKLSILSAKEKGLKVVLKPHLETVNRVWRAELAPSDPKAWFASYKAMMVEYAKVAQQAGAEMLCVGTEMNSMIDPTKFCSDGKSYTQNWEEIIAAVRAVYSGKVTYAATYDTVQKVGFWDKVDYIGVDAYIPSSTVNDPTVDQIVDAWVKPHFNPWIRDTLHGGKSVIEYYRTLSEQYGKKVIFTEVGYKSMDGANKDPGVFGGSGTYDPQEQVDCYNALFKVMENYGGQWLAGSFLWSYYSFANPMDPQSEGGANVPWTDYTTQHKPANDVVTYHYSGPAYQTGLVWNGTANADKLDGGYHNDTLNGAGGNDLLWGGAGHDRLNGGDGSDVLAGGIGDDVLDGGTGDQDKAVFSGRRSDYIVSKNQDGSFTILDSRANGDGRDILFGIEMLQFSDGTMAPPNDPGGTLPPPDGPANPLPDGGTGTNGLVLIGTKKADKLVGGAGNDMLYGRLGKDVLTGGTGQDIFVFDSKPNAKTNVDRIVDFNVADDTIYLENKYFKVGSGTPSKPKQMASKYFFKGAKAHDADDRIVYDSKKGVLYYDPDGTGSAAQIKVATLSPKLKMTYKDFFII</sequence>
<dbReference type="InterPro" id="IPR018511">
    <property type="entry name" value="Hemolysin-typ_Ca-bd_CS"/>
</dbReference>
<dbReference type="GO" id="GO:0005509">
    <property type="term" value="F:calcium ion binding"/>
    <property type="evidence" value="ECO:0007669"/>
    <property type="project" value="InterPro"/>
</dbReference>
<dbReference type="STRING" id="864069.MicloDRAFT_00068070"/>